<reference evidence="8" key="1">
    <citation type="submission" date="2021-06" db="EMBL/GenBank/DDBJ databases">
        <authorList>
            <person name="Kallberg Y."/>
            <person name="Tangrot J."/>
            <person name="Rosling A."/>
        </authorList>
    </citation>
    <scope>NUCLEOTIDE SEQUENCE</scope>
    <source>
        <strain evidence="8">FL966</strain>
    </source>
</reference>
<dbReference type="PANTHER" id="PTHR11679">
    <property type="entry name" value="VESICLE PROTEIN SORTING-ASSOCIATED"/>
    <property type="match status" value="1"/>
</dbReference>
<keyword evidence="9" id="KW-1185">Reference proteome</keyword>
<evidence type="ECO:0000313" key="9">
    <source>
        <dbReference type="Proteomes" id="UP000789759"/>
    </source>
</evidence>
<dbReference type="Proteomes" id="UP000789759">
    <property type="component" value="Unassembled WGS sequence"/>
</dbReference>
<evidence type="ECO:0000256" key="2">
    <source>
        <dbReference type="ARBA" id="ARBA00009884"/>
    </source>
</evidence>
<dbReference type="GO" id="GO:0015031">
    <property type="term" value="P:protein transport"/>
    <property type="evidence" value="ECO:0007669"/>
    <property type="project" value="UniProtKB-KW"/>
</dbReference>
<dbReference type="Gene3D" id="3.40.50.1910">
    <property type="match status" value="1"/>
</dbReference>
<evidence type="ECO:0000256" key="4">
    <source>
        <dbReference type="ARBA" id="ARBA00022927"/>
    </source>
</evidence>
<dbReference type="Pfam" id="PF00995">
    <property type="entry name" value="Sec1"/>
    <property type="match status" value="1"/>
</dbReference>
<evidence type="ECO:0000256" key="3">
    <source>
        <dbReference type="ARBA" id="ARBA00022448"/>
    </source>
</evidence>
<feature type="region of interest" description="Disordered" evidence="7">
    <location>
        <begin position="556"/>
        <end position="575"/>
    </location>
</feature>
<evidence type="ECO:0000256" key="5">
    <source>
        <dbReference type="ARBA" id="ARBA00023136"/>
    </source>
</evidence>
<comment type="subcellular location">
    <subcellularLocation>
        <location evidence="1">Endomembrane system</location>
        <topology evidence="1">Peripheral membrane protein</topology>
    </subcellularLocation>
</comment>
<dbReference type="SUPFAM" id="SSF56815">
    <property type="entry name" value="Sec1/munc18-like (SM) proteins"/>
    <property type="match status" value="1"/>
</dbReference>
<evidence type="ECO:0000256" key="1">
    <source>
        <dbReference type="ARBA" id="ARBA00004184"/>
    </source>
</evidence>
<dbReference type="Gene3D" id="3.40.50.2060">
    <property type="match status" value="1"/>
</dbReference>
<organism evidence="8 9">
    <name type="scientific">Cetraspora pellucida</name>
    <dbReference type="NCBI Taxonomy" id="1433469"/>
    <lineage>
        <taxon>Eukaryota</taxon>
        <taxon>Fungi</taxon>
        <taxon>Fungi incertae sedis</taxon>
        <taxon>Mucoromycota</taxon>
        <taxon>Glomeromycotina</taxon>
        <taxon>Glomeromycetes</taxon>
        <taxon>Diversisporales</taxon>
        <taxon>Gigasporaceae</taxon>
        <taxon>Cetraspora</taxon>
    </lineage>
</organism>
<dbReference type="InterPro" id="IPR001619">
    <property type="entry name" value="Sec1-like"/>
</dbReference>
<keyword evidence="4" id="KW-0653">Protein transport</keyword>
<evidence type="ECO:0000256" key="7">
    <source>
        <dbReference type="SAM" id="MobiDB-lite"/>
    </source>
</evidence>
<proteinExistence type="inferred from homology"/>
<comment type="caution">
    <text evidence="8">The sequence shown here is derived from an EMBL/GenBank/DDBJ whole genome shotgun (WGS) entry which is preliminary data.</text>
</comment>
<gene>
    <name evidence="8" type="ORF">CPELLU_LOCUS687</name>
</gene>
<dbReference type="FunFam" id="3.90.830.10:FF:000002">
    <property type="entry name" value="Vacuolar protein sorting-associated protein 45"/>
    <property type="match status" value="1"/>
</dbReference>
<dbReference type="Gene3D" id="3.90.830.10">
    <property type="entry name" value="Syntaxin Binding Protein 1, Chain A, domain 2"/>
    <property type="match status" value="1"/>
</dbReference>
<dbReference type="InterPro" id="IPR027482">
    <property type="entry name" value="Sec1-like_dom2"/>
</dbReference>
<dbReference type="InterPro" id="IPR036045">
    <property type="entry name" value="Sec1-like_sf"/>
</dbReference>
<name>A0A9N8Z317_9GLOM</name>
<dbReference type="InterPro" id="IPR043154">
    <property type="entry name" value="Sec-1-like_dom1"/>
</dbReference>
<dbReference type="EMBL" id="CAJVQA010000208">
    <property type="protein sequence ID" value="CAG8462445.1"/>
    <property type="molecule type" value="Genomic_DNA"/>
</dbReference>
<dbReference type="OrthoDB" id="10266265at2759"/>
<dbReference type="PIRSF" id="PIRSF005715">
    <property type="entry name" value="VPS45_Sec1"/>
    <property type="match status" value="1"/>
</dbReference>
<keyword evidence="3" id="KW-0813">Transport</keyword>
<evidence type="ECO:0000256" key="6">
    <source>
        <dbReference type="ARBA" id="ARBA00073001"/>
    </source>
</evidence>
<dbReference type="GO" id="GO:0016192">
    <property type="term" value="P:vesicle-mediated transport"/>
    <property type="evidence" value="ECO:0007669"/>
    <property type="project" value="InterPro"/>
</dbReference>
<dbReference type="AlphaFoldDB" id="A0A9N8Z317"/>
<dbReference type="GO" id="GO:0031410">
    <property type="term" value="C:cytoplasmic vesicle"/>
    <property type="evidence" value="ECO:0007669"/>
    <property type="project" value="UniProtKB-ARBA"/>
</dbReference>
<dbReference type="Gene3D" id="1.25.40.60">
    <property type="match status" value="1"/>
</dbReference>
<comment type="similarity">
    <text evidence="2">Belongs to the STXBP/unc-18/SEC1 family.</text>
</comment>
<accession>A0A9N8Z317</accession>
<keyword evidence="5" id="KW-0472">Membrane</keyword>
<dbReference type="GO" id="GO:0012505">
    <property type="term" value="C:endomembrane system"/>
    <property type="evidence" value="ECO:0007669"/>
    <property type="project" value="UniProtKB-SubCell"/>
</dbReference>
<protein>
    <recommendedName>
        <fullName evidence="6">Vacuolar protein sorting-associated protein 45</fullName>
    </recommendedName>
</protein>
<sequence>MDVVKAVQNYINKMVNEVTGMKVLLLDADTTPIISNVMTQSSLLSHETYLVDRIDNRSRDRMRHLKCICFLRPTSDSIQLLVEELRDPCYGDYYLYFSNTIKKSAIERLAEVDEQEVVRQVQEYFADYCAINPDFYSLNLSLPQHQLYGDSIHTWDGKTLQRVVEGVLAVLLSLKKKPLIRFEKISEMAKKLAQEYQIQEEGPLFDFRRTDTPPILLILDRRNDPVTPLLTQWTYQAMVHELLGIYNGRVDLSDVPEIRPELKEIVLSRDQDPFYKKNMYLNIGDLGANIKSYVEEYQAKTKSSMNIESISDMKRFVEEYPEFRKLSGNVSKHVALASELSRLNEKENLLEVSELEQSLACYEQHSSDLKALQKLIANPKISEESKIRLVLLYSLRYEKSQNNVITFLVDELHKHGVSEHKISLIASMIQYAGTDKRQDDLFSNESMFSKGKSVIKGLKGVENVYTQHSPHLAQTLELLIKGKLKETSYPFIGGATKDRPQDIVVFMIGGTTYEEARHVAHINATTPGVRIVLGGTTVHNSDSFLNEIQDAFYRFPTGSPAGARPPKFGRNRRGN</sequence>
<dbReference type="InterPro" id="IPR043127">
    <property type="entry name" value="Sec-1-like_dom3a"/>
</dbReference>
<evidence type="ECO:0000313" key="8">
    <source>
        <dbReference type="EMBL" id="CAG8462445.1"/>
    </source>
</evidence>